<dbReference type="EMBL" id="FJUW01000004">
    <property type="protein sequence ID" value="CZS90262.1"/>
    <property type="molecule type" value="Genomic_DNA"/>
</dbReference>
<dbReference type="PANTHER" id="PTHR40841">
    <property type="entry name" value="SIDEROPHORE TRIACETYLFUSARININE C ESTERASE"/>
    <property type="match status" value="1"/>
</dbReference>
<dbReference type="InterPro" id="IPR052558">
    <property type="entry name" value="Siderophore_Hydrolase_D"/>
</dbReference>
<name>A0A1E1JX21_9HELO</name>
<evidence type="ECO:0000256" key="1">
    <source>
        <dbReference type="ARBA" id="ARBA00005622"/>
    </source>
</evidence>
<evidence type="ECO:0000256" key="2">
    <source>
        <dbReference type="ARBA" id="ARBA00022801"/>
    </source>
</evidence>
<evidence type="ECO:0000313" key="3">
    <source>
        <dbReference type="EMBL" id="CZS90262.1"/>
    </source>
</evidence>
<reference evidence="4" key="1">
    <citation type="submission" date="2016-03" db="EMBL/GenBank/DDBJ databases">
        <authorList>
            <person name="Ploux O."/>
        </authorList>
    </citation>
    <scope>NUCLEOTIDE SEQUENCE [LARGE SCALE GENOMIC DNA]</scope>
    <source>
        <strain evidence="4">UK7</strain>
    </source>
</reference>
<comment type="caution">
    <text evidence="3">The sequence shown here is derived from an EMBL/GenBank/DDBJ whole genome shotgun (WGS) entry which is preliminary data.</text>
</comment>
<dbReference type="InterPro" id="IPR000801">
    <property type="entry name" value="Esterase-like"/>
</dbReference>
<gene>
    <name evidence="3" type="ORF">RCO7_08614</name>
</gene>
<dbReference type="AlphaFoldDB" id="A0A1E1JX21"/>
<dbReference type="InParanoid" id="A0A1E1JX21"/>
<dbReference type="Proteomes" id="UP000178129">
    <property type="component" value="Unassembled WGS sequence"/>
</dbReference>
<dbReference type="Pfam" id="PF00756">
    <property type="entry name" value="Esterase"/>
    <property type="match status" value="1"/>
</dbReference>
<proteinExistence type="inferred from homology"/>
<sequence>MAKATPCTPKHTAQWDVTASEGMKYRIMISYPLSWKIDPEGDFSGKKANVIYLTDGNAFFHSTMSAVWRRACCSPSAPDVIVVGIGYQMDPDTVWVWDSQRRIDLTPPCEMGEWPLGHDGTPRPTPYGGADKFLDYIQDELKPFIKKQALPNVTFEEETLWGHSYGGLFALHALFTRSDMFDVYVAVSASIEWNSQYIIEEETKWLEAGEKEGANTKGRKLALLWGGNEQDAVRGKLQTDEQWETRKKIAEISRQKDYAVEMYKRLEKSGRFEKLGMKEYPGEDHVSVTGCAIEGGVTFSQGQF</sequence>
<keyword evidence="4" id="KW-1185">Reference proteome</keyword>
<dbReference type="GO" id="GO:0016788">
    <property type="term" value="F:hydrolase activity, acting on ester bonds"/>
    <property type="evidence" value="ECO:0007669"/>
    <property type="project" value="TreeGrafter"/>
</dbReference>
<evidence type="ECO:0000313" key="4">
    <source>
        <dbReference type="Proteomes" id="UP000178129"/>
    </source>
</evidence>
<dbReference type="Gene3D" id="3.40.50.1820">
    <property type="entry name" value="alpha/beta hydrolase"/>
    <property type="match status" value="1"/>
</dbReference>
<dbReference type="SUPFAM" id="SSF53474">
    <property type="entry name" value="alpha/beta-Hydrolases"/>
    <property type="match status" value="1"/>
</dbReference>
<accession>A0A1E1JX21</accession>
<organism evidence="3 4">
    <name type="scientific">Rhynchosporium graminicola</name>
    <dbReference type="NCBI Taxonomy" id="2792576"/>
    <lineage>
        <taxon>Eukaryota</taxon>
        <taxon>Fungi</taxon>
        <taxon>Dikarya</taxon>
        <taxon>Ascomycota</taxon>
        <taxon>Pezizomycotina</taxon>
        <taxon>Leotiomycetes</taxon>
        <taxon>Helotiales</taxon>
        <taxon>Ploettnerulaceae</taxon>
        <taxon>Rhynchosporium</taxon>
    </lineage>
</organism>
<dbReference type="PANTHER" id="PTHR40841:SF2">
    <property type="entry name" value="SIDEROPHORE-DEGRADING ESTERASE (EUROFUNG)"/>
    <property type="match status" value="1"/>
</dbReference>
<dbReference type="InterPro" id="IPR029058">
    <property type="entry name" value="AB_hydrolase_fold"/>
</dbReference>
<protein>
    <submittedName>
        <fullName evidence="3">Related to hydrolase of the alpha/beta superfamily</fullName>
    </submittedName>
</protein>
<keyword evidence="2 3" id="KW-0378">Hydrolase</keyword>
<comment type="similarity">
    <text evidence="1">Belongs to the esterase D family.</text>
</comment>